<dbReference type="EMBL" id="CP157483">
    <property type="protein sequence ID" value="XBO41998.1"/>
    <property type="molecule type" value="Genomic_DNA"/>
</dbReference>
<organism evidence="2">
    <name type="scientific">Pedococcus sp. KACC 23699</name>
    <dbReference type="NCBI Taxonomy" id="3149228"/>
    <lineage>
        <taxon>Bacteria</taxon>
        <taxon>Bacillati</taxon>
        <taxon>Actinomycetota</taxon>
        <taxon>Actinomycetes</taxon>
        <taxon>Micrococcales</taxon>
        <taxon>Intrasporangiaceae</taxon>
        <taxon>Pedococcus</taxon>
    </lineage>
</organism>
<evidence type="ECO:0000259" key="1">
    <source>
        <dbReference type="PROSITE" id="PS51459"/>
    </source>
</evidence>
<dbReference type="InterPro" id="IPR036597">
    <property type="entry name" value="Fido-like_dom_sf"/>
</dbReference>
<dbReference type="Gene3D" id="1.10.3290.10">
    <property type="entry name" value="Fido-like domain"/>
    <property type="match status" value="1"/>
</dbReference>
<dbReference type="RefSeq" id="WP_406829401.1">
    <property type="nucleotide sequence ID" value="NZ_CP157483.1"/>
</dbReference>
<gene>
    <name evidence="2" type="ORF">ABEG17_10375</name>
</gene>
<sequence>MPDAVASLRALAELPGIPERVTAAREACERLRWHEALRRRIPEASAESRVRGAQASAALEGATVPLDLVRDVMRGAAQWPLSPDPVEQVARGVVQATAESEHVRSLVATAPLQALARLHVAAASGLVGDAQLGRPRLEGETCEELVDLGPAPSAGALRGRLDGLVELLGAGSRGAQVPVLVVAAVIHAEIATARPFTRGNGVVARAMERAVVQALGLDPTGVAVIEAGHATQGGPAYLGALAAYGTGSREGVSLWLEHCASAVVAGAEQGEQVCDAVRVGRLS</sequence>
<accession>A0AAU7JNN3</accession>
<dbReference type="InterPro" id="IPR003812">
    <property type="entry name" value="Fido"/>
</dbReference>
<dbReference type="SUPFAM" id="SSF140931">
    <property type="entry name" value="Fic-like"/>
    <property type="match status" value="1"/>
</dbReference>
<name>A0AAU7JNN3_9MICO</name>
<protein>
    <recommendedName>
        <fullName evidence="1">Fido domain-containing protein</fullName>
    </recommendedName>
</protein>
<feature type="domain" description="Fido" evidence="1">
    <location>
        <begin position="110"/>
        <end position="258"/>
    </location>
</feature>
<reference evidence="2" key="1">
    <citation type="submission" date="2024-05" db="EMBL/GenBank/DDBJ databases">
        <authorList>
            <person name="Kim S."/>
            <person name="Heo J."/>
            <person name="Choi H."/>
            <person name="Choi Y."/>
            <person name="Kwon S.-W."/>
            <person name="Kim Y."/>
        </authorList>
    </citation>
    <scope>NUCLEOTIDE SEQUENCE</scope>
    <source>
        <strain evidence="2">KACC 23699</strain>
    </source>
</reference>
<dbReference type="PROSITE" id="PS51459">
    <property type="entry name" value="FIDO"/>
    <property type="match status" value="1"/>
</dbReference>
<dbReference type="AlphaFoldDB" id="A0AAU7JNN3"/>
<proteinExistence type="predicted"/>
<evidence type="ECO:0000313" key="2">
    <source>
        <dbReference type="EMBL" id="XBO41998.1"/>
    </source>
</evidence>